<proteinExistence type="predicted"/>
<dbReference type="PANTHER" id="PTHR35175:SF2">
    <property type="entry name" value="DUF1289 DOMAIN-CONTAINING PROTEIN"/>
    <property type="match status" value="1"/>
</dbReference>
<name>A0ABW9B7C1_9BURK</name>
<keyword evidence="3" id="KW-1185">Reference proteome</keyword>
<evidence type="ECO:0000313" key="2">
    <source>
        <dbReference type="EMBL" id="MFM0008354.1"/>
    </source>
</evidence>
<gene>
    <name evidence="2" type="ORF">PQR57_46575</name>
</gene>
<accession>A0ABW9B7C1</accession>
<dbReference type="PANTHER" id="PTHR35175">
    <property type="entry name" value="DUF1289 DOMAIN-CONTAINING PROTEIN"/>
    <property type="match status" value="1"/>
</dbReference>
<reference evidence="2 3" key="1">
    <citation type="journal article" date="2024" name="Chem. Sci.">
        <title>Discovery of megapolipeptins by genome mining of a Burkholderiales bacteria collection.</title>
        <authorList>
            <person name="Paulo B.S."/>
            <person name="Recchia M.J.J."/>
            <person name="Lee S."/>
            <person name="Fergusson C.H."/>
            <person name="Romanowski S.B."/>
            <person name="Hernandez A."/>
            <person name="Krull N."/>
            <person name="Liu D.Y."/>
            <person name="Cavanagh H."/>
            <person name="Bos A."/>
            <person name="Gray C.A."/>
            <person name="Murphy B.T."/>
            <person name="Linington R.G."/>
            <person name="Eustaquio A.S."/>
        </authorList>
    </citation>
    <scope>NUCLEOTIDE SEQUENCE [LARGE SCALE GENOMIC DNA]</scope>
    <source>
        <strain evidence="2 3">RL17-350-BIC-A</strain>
    </source>
</reference>
<dbReference type="RefSeq" id="WP_408183355.1">
    <property type="nucleotide sequence ID" value="NZ_JAQQEZ010000096.1"/>
</dbReference>
<protein>
    <submittedName>
        <fullName evidence="2">DUF1289 domain-containing protein</fullName>
    </submittedName>
</protein>
<comment type="caution">
    <text evidence="2">The sequence shown here is derived from an EMBL/GenBank/DDBJ whole genome shotgun (WGS) entry which is preliminary data.</text>
</comment>
<feature type="region of interest" description="Disordered" evidence="1">
    <location>
        <begin position="58"/>
        <end position="77"/>
    </location>
</feature>
<evidence type="ECO:0000313" key="3">
    <source>
        <dbReference type="Proteomes" id="UP001629230"/>
    </source>
</evidence>
<organism evidence="2 3">
    <name type="scientific">Paraburkholderia dipogonis</name>
    <dbReference type="NCBI Taxonomy" id="1211383"/>
    <lineage>
        <taxon>Bacteria</taxon>
        <taxon>Pseudomonadati</taxon>
        <taxon>Pseudomonadota</taxon>
        <taxon>Betaproteobacteria</taxon>
        <taxon>Burkholderiales</taxon>
        <taxon>Burkholderiaceae</taxon>
        <taxon>Paraburkholderia</taxon>
    </lineage>
</organism>
<dbReference type="EMBL" id="JAQQEZ010000096">
    <property type="protein sequence ID" value="MFM0008354.1"/>
    <property type="molecule type" value="Genomic_DNA"/>
</dbReference>
<dbReference type="Pfam" id="PF06945">
    <property type="entry name" value="DUF1289"/>
    <property type="match status" value="1"/>
</dbReference>
<sequence>MSQSDEVRNPCINICRMDHNGTFCQGCWRTLLEIGRWDQMNDEQKAAVAELLEHRRSAKVSRLASPGDPTLENGVPQ</sequence>
<evidence type="ECO:0000256" key="1">
    <source>
        <dbReference type="SAM" id="MobiDB-lite"/>
    </source>
</evidence>
<dbReference type="InterPro" id="IPR010710">
    <property type="entry name" value="DUF1289"/>
</dbReference>
<dbReference type="Proteomes" id="UP001629230">
    <property type="component" value="Unassembled WGS sequence"/>
</dbReference>